<dbReference type="PANTHER" id="PTHR31528">
    <property type="entry name" value="4-AMINO-5-HYDROXYMETHYL-2-METHYLPYRIMIDINE PHOSPHATE SYNTHASE THI11-RELATED"/>
    <property type="match status" value="1"/>
</dbReference>
<protein>
    <submittedName>
        <fullName evidence="2">ABC transporter substrate-binding protein</fullName>
    </submittedName>
</protein>
<sequence>MTFLPLESFTFAPEMMAYSGGYFEEHGLDVTLEPVQGTSAAIQSVVGDAAFITRASTIDIVPAMEDGQQIVGVGTMARQTNLRIASSTDDPVESTADMTGKTIGMGSIGGTSERALDLALTHDGIDPGSVERQAVPVTAATFELVRRGELAGYIVSLDTALTLDDQNDDAVVGPAGLDVTPDLQLYFTTPDTLENDPETVEAFLAAMADATQFMVDDRENNYDETLQILRDSGDWDFPALFDDEAARGALEVYTTETWMDDSGTPLMHTDPDVFAEAYDALAAGGLVEGGADPQDWITNDYVP</sequence>
<gene>
    <name evidence="2" type="ORF">G1H10_09875</name>
</gene>
<dbReference type="RefSeq" id="WP_163736204.1">
    <property type="nucleotide sequence ID" value="NZ_JAAGOA010000005.1"/>
</dbReference>
<keyword evidence="3" id="KW-1185">Reference proteome</keyword>
<dbReference type="Pfam" id="PF09084">
    <property type="entry name" value="NMT1"/>
    <property type="match status" value="1"/>
</dbReference>
<feature type="domain" description="SsuA/THI5-like" evidence="1">
    <location>
        <begin position="10"/>
        <end position="217"/>
    </location>
</feature>
<evidence type="ECO:0000313" key="2">
    <source>
        <dbReference type="EMBL" id="NEE00477.1"/>
    </source>
</evidence>
<dbReference type="InterPro" id="IPR027939">
    <property type="entry name" value="NMT1/THI5"/>
</dbReference>
<dbReference type="EMBL" id="JAAGOA010000005">
    <property type="protein sequence ID" value="NEE00477.1"/>
    <property type="molecule type" value="Genomic_DNA"/>
</dbReference>
<dbReference type="Proteomes" id="UP000475214">
    <property type="component" value="Unassembled WGS sequence"/>
</dbReference>
<dbReference type="Gene3D" id="3.40.190.10">
    <property type="entry name" value="Periplasmic binding protein-like II"/>
    <property type="match status" value="2"/>
</dbReference>
<proteinExistence type="predicted"/>
<dbReference type="AlphaFoldDB" id="A0A6L9S610"/>
<accession>A0A6L9S610</accession>
<organism evidence="2 3">
    <name type="scientific">Phytoactinopolyspora halotolerans</name>
    <dbReference type="NCBI Taxonomy" id="1981512"/>
    <lineage>
        <taxon>Bacteria</taxon>
        <taxon>Bacillati</taxon>
        <taxon>Actinomycetota</taxon>
        <taxon>Actinomycetes</taxon>
        <taxon>Jiangellales</taxon>
        <taxon>Jiangellaceae</taxon>
        <taxon>Phytoactinopolyspora</taxon>
    </lineage>
</organism>
<evidence type="ECO:0000313" key="3">
    <source>
        <dbReference type="Proteomes" id="UP000475214"/>
    </source>
</evidence>
<dbReference type="InterPro" id="IPR015168">
    <property type="entry name" value="SsuA/THI5"/>
</dbReference>
<evidence type="ECO:0000259" key="1">
    <source>
        <dbReference type="Pfam" id="PF09084"/>
    </source>
</evidence>
<dbReference type="GO" id="GO:0009228">
    <property type="term" value="P:thiamine biosynthetic process"/>
    <property type="evidence" value="ECO:0007669"/>
    <property type="project" value="InterPro"/>
</dbReference>
<reference evidence="2 3" key="1">
    <citation type="submission" date="2020-02" db="EMBL/GenBank/DDBJ databases">
        <authorList>
            <person name="Li X.-J."/>
            <person name="Han X.-M."/>
        </authorList>
    </citation>
    <scope>NUCLEOTIDE SEQUENCE [LARGE SCALE GENOMIC DNA]</scope>
    <source>
        <strain evidence="2 3">CCTCC AB 2017055</strain>
    </source>
</reference>
<dbReference type="PANTHER" id="PTHR31528:SF15">
    <property type="entry name" value="RIBOFLAVIN-BINDING PROTEIN RIBY"/>
    <property type="match status" value="1"/>
</dbReference>
<dbReference type="SUPFAM" id="SSF53850">
    <property type="entry name" value="Periplasmic binding protein-like II"/>
    <property type="match status" value="1"/>
</dbReference>
<name>A0A6L9S610_9ACTN</name>
<comment type="caution">
    <text evidence="2">The sequence shown here is derived from an EMBL/GenBank/DDBJ whole genome shotgun (WGS) entry which is preliminary data.</text>
</comment>